<dbReference type="EMBL" id="LAZR01016379">
    <property type="protein sequence ID" value="KKM04790.1"/>
    <property type="molecule type" value="Genomic_DNA"/>
</dbReference>
<feature type="non-terminal residue" evidence="1">
    <location>
        <position position="1"/>
    </location>
</feature>
<gene>
    <name evidence="1" type="ORF">LCGC14_1760790</name>
</gene>
<organism evidence="1">
    <name type="scientific">marine sediment metagenome</name>
    <dbReference type="NCBI Taxonomy" id="412755"/>
    <lineage>
        <taxon>unclassified sequences</taxon>
        <taxon>metagenomes</taxon>
        <taxon>ecological metagenomes</taxon>
    </lineage>
</organism>
<reference evidence="1" key="1">
    <citation type="journal article" date="2015" name="Nature">
        <title>Complex archaea that bridge the gap between prokaryotes and eukaryotes.</title>
        <authorList>
            <person name="Spang A."/>
            <person name="Saw J.H."/>
            <person name="Jorgensen S.L."/>
            <person name="Zaremba-Niedzwiedzka K."/>
            <person name="Martijn J."/>
            <person name="Lind A.E."/>
            <person name="van Eijk R."/>
            <person name="Schleper C."/>
            <person name="Guy L."/>
            <person name="Ettema T.J."/>
        </authorList>
    </citation>
    <scope>NUCLEOTIDE SEQUENCE</scope>
</reference>
<protein>
    <submittedName>
        <fullName evidence="1">Uncharacterized protein</fullName>
    </submittedName>
</protein>
<accession>A0A0F9H167</accession>
<dbReference type="AlphaFoldDB" id="A0A0F9H167"/>
<sequence length="55" mass="6350">FDEEMARKFAEENSSITDAKHYREGVVIRPVVERRNDAVGRVILKIVGNRYLSKS</sequence>
<evidence type="ECO:0000313" key="1">
    <source>
        <dbReference type="EMBL" id="KKM04790.1"/>
    </source>
</evidence>
<name>A0A0F9H167_9ZZZZ</name>
<proteinExistence type="predicted"/>
<comment type="caution">
    <text evidence="1">The sequence shown here is derived from an EMBL/GenBank/DDBJ whole genome shotgun (WGS) entry which is preliminary data.</text>
</comment>